<evidence type="ECO:0000313" key="2">
    <source>
        <dbReference type="EMBL" id="GGJ96186.1"/>
    </source>
</evidence>
<proteinExistence type="predicted"/>
<accession>A0ABQ2E4Y9</accession>
<feature type="compositionally biased region" description="Basic and acidic residues" evidence="1">
    <location>
        <begin position="11"/>
        <end position="20"/>
    </location>
</feature>
<reference evidence="3" key="1">
    <citation type="journal article" date="2019" name="Int. J. Syst. Evol. Microbiol.">
        <title>The Global Catalogue of Microorganisms (GCM) 10K type strain sequencing project: providing services to taxonomists for standard genome sequencing and annotation.</title>
        <authorList>
            <consortium name="The Broad Institute Genomics Platform"/>
            <consortium name="The Broad Institute Genome Sequencing Center for Infectious Disease"/>
            <person name="Wu L."/>
            <person name="Ma J."/>
        </authorList>
    </citation>
    <scope>NUCLEOTIDE SEQUENCE [LARGE SCALE GENOMIC DNA]</scope>
    <source>
        <strain evidence="3">CGMCC 4.7275</strain>
    </source>
</reference>
<comment type="caution">
    <text evidence="2">The sequence shown here is derived from an EMBL/GenBank/DDBJ whole genome shotgun (WGS) entry which is preliminary data.</text>
</comment>
<evidence type="ECO:0000256" key="1">
    <source>
        <dbReference type="SAM" id="MobiDB-lite"/>
    </source>
</evidence>
<dbReference type="EMBL" id="BMMV01000008">
    <property type="protein sequence ID" value="GGJ96186.1"/>
    <property type="molecule type" value="Genomic_DNA"/>
</dbReference>
<sequence>MRLPGDTADTGEGRTRERVRPSPISVHGPISAHGAVPPPGIPPPGVPGAPPVLSRLTTGLPEPAPGALSLLPRTPDPGHTAGAGYEARKPPRTPPPRTVLSRPLSPAAGTAC</sequence>
<feature type="region of interest" description="Disordered" evidence="1">
    <location>
        <begin position="1"/>
        <end position="112"/>
    </location>
</feature>
<gene>
    <name evidence="2" type="ORF">GCM10011583_29660</name>
</gene>
<feature type="compositionally biased region" description="Pro residues" evidence="1">
    <location>
        <begin position="36"/>
        <end position="50"/>
    </location>
</feature>
<organism evidence="2 3">
    <name type="scientific">Streptomyces camponoticapitis</name>
    <dbReference type="NCBI Taxonomy" id="1616125"/>
    <lineage>
        <taxon>Bacteria</taxon>
        <taxon>Bacillati</taxon>
        <taxon>Actinomycetota</taxon>
        <taxon>Actinomycetes</taxon>
        <taxon>Kitasatosporales</taxon>
        <taxon>Streptomycetaceae</taxon>
        <taxon>Streptomyces</taxon>
    </lineage>
</organism>
<evidence type="ECO:0000313" key="3">
    <source>
        <dbReference type="Proteomes" id="UP000660265"/>
    </source>
</evidence>
<dbReference type="Proteomes" id="UP000660265">
    <property type="component" value="Unassembled WGS sequence"/>
</dbReference>
<name>A0ABQ2E4Y9_9ACTN</name>
<keyword evidence="3" id="KW-1185">Reference proteome</keyword>
<protein>
    <submittedName>
        <fullName evidence="2">Uncharacterized protein</fullName>
    </submittedName>
</protein>